<dbReference type="EMBL" id="CAJPEV010001473">
    <property type="protein sequence ID" value="CAG0892860.1"/>
    <property type="molecule type" value="Genomic_DNA"/>
</dbReference>
<dbReference type="AlphaFoldDB" id="A0A7R9A437"/>
<name>A0A7R9A437_9CRUS</name>
<proteinExistence type="predicted"/>
<evidence type="ECO:0000313" key="3">
    <source>
        <dbReference type="Proteomes" id="UP000677054"/>
    </source>
</evidence>
<gene>
    <name evidence="2" type="ORF">DSTB1V02_LOCUS7331</name>
</gene>
<evidence type="ECO:0000313" key="2">
    <source>
        <dbReference type="EMBL" id="CAD7247500.1"/>
    </source>
</evidence>
<evidence type="ECO:0000256" key="1">
    <source>
        <dbReference type="SAM" id="MobiDB-lite"/>
    </source>
</evidence>
<dbReference type="EMBL" id="LR900990">
    <property type="protein sequence ID" value="CAD7247500.1"/>
    <property type="molecule type" value="Genomic_DNA"/>
</dbReference>
<dbReference type="Proteomes" id="UP000677054">
    <property type="component" value="Unassembled WGS sequence"/>
</dbReference>
<reference evidence="2" key="1">
    <citation type="submission" date="2020-11" db="EMBL/GenBank/DDBJ databases">
        <authorList>
            <person name="Tran Van P."/>
        </authorList>
    </citation>
    <scope>NUCLEOTIDE SEQUENCE</scope>
</reference>
<feature type="compositionally biased region" description="Acidic residues" evidence="1">
    <location>
        <begin position="59"/>
        <end position="68"/>
    </location>
</feature>
<feature type="region of interest" description="Disordered" evidence="1">
    <location>
        <begin position="58"/>
        <end position="77"/>
    </location>
</feature>
<protein>
    <submittedName>
        <fullName evidence="2">Uncharacterized protein</fullName>
    </submittedName>
</protein>
<sequence length="439" mass="49740">MSEIKKVREWEEVTSVDLQPCGSGSPTERVLKLQFRNNNLVTVRRILLSEEPFGSPDLDFFEDMDTDEPSQSKRSEAESNVAAALHRQINAVKSHLLDVKVDLERKMSFSRKLALKIADGSGEPVHEHAGEELYSGSVIKLQDLPTQPLEDIQEDRVIWRPRLILMVRDQELAYKTRAVVLKNSLTAPDTEHLPWDTCITSLSSGEEATVVASLICIPFGRKSEVIIFGRVEYSEGDETSPTKSVTINPPFHVFMQDFIQENPSTTFSRGLTEQDIMSLLSASEEEVQLSLRSICFSDPFETFSLALTRDLRFRESSWLPHVFHASEASPSIFHFLLVHIGRRERGIMVDVVSRDASSCLAFLHAMKAHLPDDVLMSQCKEEKVKEEEKLIELLSNMRKEVDFILSEGKEVLTGETPYRAFREKLSILEDETDSLLTVI</sequence>
<accession>A0A7R9A437</accession>
<organism evidence="2">
    <name type="scientific">Darwinula stevensoni</name>
    <dbReference type="NCBI Taxonomy" id="69355"/>
    <lineage>
        <taxon>Eukaryota</taxon>
        <taxon>Metazoa</taxon>
        <taxon>Ecdysozoa</taxon>
        <taxon>Arthropoda</taxon>
        <taxon>Crustacea</taxon>
        <taxon>Oligostraca</taxon>
        <taxon>Ostracoda</taxon>
        <taxon>Podocopa</taxon>
        <taxon>Podocopida</taxon>
        <taxon>Darwinulocopina</taxon>
        <taxon>Darwinuloidea</taxon>
        <taxon>Darwinulidae</taxon>
        <taxon>Darwinula</taxon>
    </lineage>
</organism>
<keyword evidence="3" id="KW-1185">Reference proteome</keyword>